<evidence type="ECO:0000256" key="1">
    <source>
        <dbReference type="ARBA" id="ARBA00004123"/>
    </source>
</evidence>
<reference evidence="14" key="1">
    <citation type="submission" date="2023-08" db="EMBL/GenBank/DDBJ databases">
        <authorList>
            <person name="Alioto T."/>
            <person name="Alioto T."/>
            <person name="Gomez Garrido J."/>
        </authorList>
    </citation>
    <scope>NUCLEOTIDE SEQUENCE</scope>
</reference>
<name>A0AA36B3G9_OCTVU</name>
<keyword evidence="10" id="KW-0131">Cell cycle</keyword>
<dbReference type="InterPro" id="IPR036915">
    <property type="entry name" value="Cyclin-like_sf"/>
</dbReference>
<feature type="domain" description="Cyclin-like" evidence="12">
    <location>
        <begin position="61"/>
        <end position="145"/>
    </location>
</feature>
<dbReference type="SUPFAM" id="SSF47954">
    <property type="entry name" value="Cyclin-like"/>
    <property type="match status" value="2"/>
</dbReference>
<dbReference type="PROSITE" id="PS00292">
    <property type="entry name" value="CYCLINS"/>
    <property type="match status" value="1"/>
</dbReference>
<dbReference type="GO" id="GO:0005634">
    <property type="term" value="C:nucleus"/>
    <property type="evidence" value="ECO:0007669"/>
    <property type="project" value="UniProtKB-SubCell"/>
</dbReference>
<evidence type="ECO:0000256" key="7">
    <source>
        <dbReference type="ARBA" id="ARBA00022843"/>
    </source>
</evidence>
<evidence type="ECO:0000256" key="5">
    <source>
        <dbReference type="ARBA" id="ARBA00022553"/>
    </source>
</evidence>
<dbReference type="Proteomes" id="UP001162480">
    <property type="component" value="Chromosome 8"/>
</dbReference>
<evidence type="ECO:0000256" key="4">
    <source>
        <dbReference type="ARBA" id="ARBA00022490"/>
    </source>
</evidence>
<dbReference type="PANTHER" id="PTHR10177">
    <property type="entry name" value="CYCLINS"/>
    <property type="match status" value="1"/>
</dbReference>
<keyword evidence="5" id="KW-0597">Phosphoprotein</keyword>
<feature type="domain" description="Cyclin C-terminal" evidence="13">
    <location>
        <begin position="154"/>
        <end position="277"/>
    </location>
</feature>
<sequence length="293" mass="33658">MDLICCETDTLRRAYEDPNLIDDDRVLQNLLSTEERYQPSANYFTCVQDDLKPHMRVMVAQWMLEVCGELSCEEEVFPLSMNYLDRFLCVYPIKRNQLQLLGSACMFLSSKMMQTIPLAAEKLVMYTDHSITLESLLAMELHLLCVLKWDLMAITPNDFIELILRRLPIDSLRINIIKKHAHTFIAMCYTDCKFMTYTPSTIAVGCIGAAMQGLTNTPMVNFNLLQRLHEITHIELDYLRACQDQIEQKVAYNLSNLNIQEVDIASKNHTVKEHPTTPTGTVVDFTDFCTVIV</sequence>
<dbReference type="Pfam" id="PF00134">
    <property type="entry name" value="Cyclin_N"/>
    <property type="match status" value="1"/>
</dbReference>
<dbReference type="InterPro" id="IPR004367">
    <property type="entry name" value="Cyclin_C-dom"/>
</dbReference>
<protein>
    <submittedName>
        <fullName evidence="14">S-specific cyclin-D2-like</fullName>
    </submittedName>
</protein>
<evidence type="ECO:0000256" key="10">
    <source>
        <dbReference type="ARBA" id="ARBA00023306"/>
    </source>
</evidence>
<dbReference type="AlphaFoldDB" id="A0AA36B3G9"/>
<dbReference type="InterPro" id="IPR013763">
    <property type="entry name" value="Cyclin-like_dom"/>
</dbReference>
<gene>
    <name evidence="14" type="ORF">OCTVUL_1B002003</name>
</gene>
<evidence type="ECO:0000256" key="8">
    <source>
        <dbReference type="ARBA" id="ARBA00023127"/>
    </source>
</evidence>
<dbReference type="EMBL" id="OX597821">
    <property type="protein sequence ID" value="CAI9726673.1"/>
    <property type="molecule type" value="Genomic_DNA"/>
</dbReference>
<dbReference type="InterPro" id="IPR039361">
    <property type="entry name" value="Cyclin"/>
</dbReference>
<evidence type="ECO:0000256" key="11">
    <source>
        <dbReference type="RuleBase" id="RU000383"/>
    </source>
</evidence>
<dbReference type="Gene3D" id="1.10.472.10">
    <property type="entry name" value="Cyclin-like"/>
    <property type="match status" value="2"/>
</dbReference>
<dbReference type="CDD" id="cd20516">
    <property type="entry name" value="CYCLIN_CCND_rpt2"/>
    <property type="match status" value="1"/>
</dbReference>
<dbReference type="FunFam" id="1.10.472.10:FF:000120">
    <property type="entry name" value="G1/S-specific cyclin-D1"/>
    <property type="match status" value="1"/>
</dbReference>
<evidence type="ECO:0000256" key="6">
    <source>
        <dbReference type="ARBA" id="ARBA00022618"/>
    </source>
</evidence>
<evidence type="ECO:0000256" key="2">
    <source>
        <dbReference type="ARBA" id="ARBA00004496"/>
    </source>
</evidence>
<comment type="subcellular location">
    <subcellularLocation>
        <location evidence="2">Cytoplasm</location>
    </subcellularLocation>
    <subcellularLocation>
        <location evidence="1">Nucleus</location>
    </subcellularLocation>
</comment>
<evidence type="ECO:0000259" key="12">
    <source>
        <dbReference type="SMART" id="SM00385"/>
    </source>
</evidence>
<keyword evidence="8 11" id="KW-0195">Cyclin</keyword>
<comment type="similarity">
    <text evidence="3">Belongs to the cyclin family. Cyclin D subfamily.</text>
</comment>
<dbReference type="GO" id="GO:0005737">
    <property type="term" value="C:cytoplasm"/>
    <property type="evidence" value="ECO:0007669"/>
    <property type="project" value="UniProtKB-SubCell"/>
</dbReference>
<keyword evidence="7" id="KW-0832">Ubl conjugation</keyword>
<dbReference type="CDD" id="cd20515">
    <property type="entry name" value="CYCLIN_CCND_rpt1"/>
    <property type="match status" value="1"/>
</dbReference>
<evidence type="ECO:0000313" key="15">
    <source>
        <dbReference type="Proteomes" id="UP001162480"/>
    </source>
</evidence>
<dbReference type="SMART" id="SM00385">
    <property type="entry name" value="CYCLIN"/>
    <property type="match status" value="1"/>
</dbReference>
<keyword evidence="9" id="KW-0539">Nucleus</keyword>
<dbReference type="GO" id="GO:0051301">
    <property type="term" value="P:cell division"/>
    <property type="evidence" value="ECO:0007669"/>
    <property type="project" value="UniProtKB-KW"/>
</dbReference>
<dbReference type="InterPro" id="IPR048258">
    <property type="entry name" value="Cyclins_cyclin-box"/>
</dbReference>
<accession>A0AA36B3G9</accession>
<evidence type="ECO:0000259" key="13">
    <source>
        <dbReference type="SMART" id="SM01332"/>
    </source>
</evidence>
<dbReference type="Pfam" id="PF02984">
    <property type="entry name" value="Cyclin_C"/>
    <property type="match status" value="1"/>
</dbReference>
<organism evidence="14 15">
    <name type="scientific">Octopus vulgaris</name>
    <name type="common">Common octopus</name>
    <dbReference type="NCBI Taxonomy" id="6645"/>
    <lineage>
        <taxon>Eukaryota</taxon>
        <taxon>Metazoa</taxon>
        <taxon>Spiralia</taxon>
        <taxon>Lophotrochozoa</taxon>
        <taxon>Mollusca</taxon>
        <taxon>Cephalopoda</taxon>
        <taxon>Coleoidea</taxon>
        <taxon>Octopodiformes</taxon>
        <taxon>Octopoda</taxon>
        <taxon>Incirrata</taxon>
        <taxon>Octopodidae</taxon>
        <taxon>Octopus</taxon>
    </lineage>
</organism>
<evidence type="ECO:0000313" key="14">
    <source>
        <dbReference type="EMBL" id="CAI9726673.1"/>
    </source>
</evidence>
<proteinExistence type="inferred from homology"/>
<evidence type="ECO:0000256" key="3">
    <source>
        <dbReference type="ARBA" id="ARBA00009065"/>
    </source>
</evidence>
<keyword evidence="15" id="KW-1185">Reference proteome</keyword>
<keyword evidence="6" id="KW-0132">Cell division</keyword>
<dbReference type="SMART" id="SM01332">
    <property type="entry name" value="Cyclin_C"/>
    <property type="match status" value="1"/>
</dbReference>
<dbReference type="InterPro" id="IPR006671">
    <property type="entry name" value="Cyclin_N"/>
</dbReference>
<evidence type="ECO:0000256" key="9">
    <source>
        <dbReference type="ARBA" id="ARBA00023242"/>
    </source>
</evidence>
<keyword evidence="4" id="KW-0963">Cytoplasm</keyword>